<evidence type="ECO:0000313" key="2">
    <source>
        <dbReference type="EMBL" id="OYD56632.1"/>
    </source>
</evidence>
<feature type="transmembrane region" description="Helical" evidence="1">
    <location>
        <begin position="6"/>
        <end position="22"/>
    </location>
</feature>
<protein>
    <submittedName>
        <fullName evidence="2">Uncharacterized protein</fullName>
    </submittedName>
</protein>
<organism evidence="2 3">
    <name type="scientific">Fictibacillus aquaticus</name>
    <dbReference type="NCBI Taxonomy" id="2021314"/>
    <lineage>
        <taxon>Bacteria</taxon>
        <taxon>Bacillati</taxon>
        <taxon>Bacillota</taxon>
        <taxon>Bacilli</taxon>
        <taxon>Bacillales</taxon>
        <taxon>Fictibacillaceae</taxon>
        <taxon>Fictibacillus</taxon>
    </lineage>
</organism>
<reference evidence="2 3" key="1">
    <citation type="submission" date="2017-07" db="EMBL/GenBank/DDBJ databases">
        <title>Fictibacillus sp. nov. GDSW-R2A3 Genome sequencing and assembly.</title>
        <authorList>
            <person name="Mayilraj S."/>
        </authorList>
    </citation>
    <scope>NUCLEOTIDE SEQUENCE [LARGE SCALE GENOMIC DNA]</scope>
    <source>
        <strain evidence="2 3">GDSW-R2A3</strain>
    </source>
</reference>
<dbReference type="OrthoDB" id="2440826at2"/>
<keyword evidence="3" id="KW-1185">Reference proteome</keyword>
<comment type="caution">
    <text evidence="2">The sequence shown here is derived from an EMBL/GenBank/DDBJ whole genome shotgun (WGS) entry which is preliminary data.</text>
</comment>
<accession>A0A235F5X8</accession>
<evidence type="ECO:0000256" key="1">
    <source>
        <dbReference type="SAM" id="Phobius"/>
    </source>
</evidence>
<dbReference type="AlphaFoldDB" id="A0A235F5X8"/>
<proteinExistence type="predicted"/>
<dbReference type="Proteomes" id="UP000215059">
    <property type="component" value="Unassembled WGS sequence"/>
</dbReference>
<dbReference type="RefSeq" id="WP_094253648.1">
    <property type="nucleotide sequence ID" value="NZ_JBHLXL010000002.1"/>
</dbReference>
<dbReference type="EMBL" id="NOII01000011">
    <property type="protein sequence ID" value="OYD56632.1"/>
    <property type="molecule type" value="Genomic_DNA"/>
</dbReference>
<gene>
    <name evidence="2" type="ORF">CGZ90_16615</name>
</gene>
<feature type="transmembrane region" description="Helical" evidence="1">
    <location>
        <begin position="74"/>
        <end position="92"/>
    </location>
</feature>
<keyword evidence="1" id="KW-0812">Transmembrane</keyword>
<keyword evidence="1" id="KW-0472">Membrane</keyword>
<name>A0A235F5X8_9BACL</name>
<feature type="transmembrane region" description="Helical" evidence="1">
    <location>
        <begin position="34"/>
        <end position="54"/>
    </location>
</feature>
<keyword evidence="1" id="KW-1133">Transmembrane helix</keyword>
<evidence type="ECO:0000313" key="3">
    <source>
        <dbReference type="Proteomes" id="UP000215059"/>
    </source>
</evidence>
<sequence>MTKDLVFLTLFIIVVVYNIVKNRNLLKELTILQLLGTGVSYLAAIMLAFVSIYYGGNWISGFVSNRFLEVTVQFVTICFTLMFCGYILPFLLKKMTNGVLPKS</sequence>